<evidence type="ECO:0000256" key="6">
    <source>
        <dbReference type="PIRSR" id="PIRSR000350-4"/>
    </source>
</evidence>
<dbReference type="SUPFAM" id="SSF51905">
    <property type="entry name" value="FAD/NAD(P)-binding domain"/>
    <property type="match status" value="1"/>
</dbReference>
<dbReference type="InterPro" id="IPR050151">
    <property type="entry name" value="Class-I_Pyr_Nuc-Dis_Oxidored"/>
</dbReference>
<dbReference type="KEGG" id="blin:BLSMQ_1427"/>
<proteinExistence type="inferred from homology"/>
<dbReference type="InterPro" id="IPR036188">
    <property type="entry name" value="FAD/NAD-bd_sf"/>
</dbReference>
<feature type="disulfide bond" description="Redox-active" evidence="6">
    <location>
        <begin position="54"/>
        <end position="59"/>
    </location>
</feature>
<dbReference type="SUPFAM" id="SSF55424">
    <property type="entry name" value="FAD/NAD-linked reductases, dimerisation (C-terminal) domain"/>
    <property type="match status" value="1"/>
</dbReference>
<evidence type="ECO:0000256" key="1">
    <source>
        <dbReference type="ARBA" id="ARBA00007532"/>
    </source>
</evidence>
<dbReference type="Pfam" id="PF02852">
    <property type="entry name" value="Pyr_redox_dim"/>
    <property type="match status" value="1"/>
</dbReference>
<sequence>MSTEDVNTDNAETLTTDVIVIGGGPVGENAAQYATEDSELEALIIEEELLGGECSYYACIPSKTMLRPIGLAHATQHLDGLDGARIDADALMQRRDEWVSHYDDTGQIDWAEGAGLRVERGQAQLIGERRVLINEPQPVVVEARHAVVIATGSQPTVPSTFVDVAPWLSRDATGVREVPESLLIVGGGVVAVEAATWMAALGANVRMLVRGDGLLSGQEPFAGQHLAQALEKAGVIIDRETKVEACYRPSAKDTGLGRIHGGQVTVQTIGPDGESTVTADEILVATGRQPRLNDLGLESVGLTDEDITAGRLPEWLYAVGDASGDAPLTHWGKYQARVHGAQIRASATGEESESIPANVPVPQVVYSDPQVTSVGMTEAEARKDGHEVEVSQLPFNSSAGTSLLRDDAEGTAQIVVDARSGLLLGATFVGPEAAELIHPATVAIVGGLPVHVLRHAVPSFPAASELWLPLLEGLPRRLRLSLSE</sequence>
<dbReference type="PRINTS" id="PR00411">
    <property type="entry name" value="PNDRDTASEI"/>
</dbReference>
<dbReference type="PRINTS" id="PR00368">
    <property type="entry name" value="FADPNR"/>
</dbReference>
<dbReference type="Proteomes" id="UP000094793">
    <property type="component" value="Chromosome"/>
</dbReference>
<dbReference type="Pfam" id="PF07992">
    <property type="entry name" value="Pyr_redox_2"/>
    <property type="match status" value="1"/>
</dbReference>
<comment type="similarity">
    <text evidence="1">Belongs to the class-I pyridine nucleotide-disulfide oxidoreductase family.</text>
</comment>
<reference evidence="8" key="1">
    <citation type="submission" date="2016-09" db="EMBL/GenBank/DDBJ databases">
        <title>Complete Genome Sequence of Brevibacterium linens SMQ-1335.</title>
        <authorList>
            <person name="de Melo A.G."/>
            <person name="Labrie S.J."/>
            <person name="Dumaresq J."/>
            <person name="Roberts R.J."/>
            <person name="Tremblay D.M."/>
            <person name="Moineau S."/>
        </authorList>
    </citation>
    <scope>NUCLEOTIDE SEQUENCE [LARGE SCALE GENOMIC DNA]</scope>
    <source>
        <strain evidence="8">SMQ-1335</strain>
    </source>
</reference>
<dbReference type="OrthoDB" id="9800167at2"/>
<feature type="binding site" evidence="5">
    <location>
        <position position="63"/>
    </location>
    <ligand>
        <name>FAD</name>
        <dbReference type="ChEBI" id="CHEBI:57692"/>
    </ligand>
</feature>
<evidence type="ECO:0000256" key="5">
    <source>
        <dbReference type="PIRSR" id="PIRSR000350-3"/>
    </source>
</evidence>
<feature type="binding site" evidence="5">
    <location>
        <position position="287"/>
    </location>
    <ligand>
        <name>NAD(+)</name>
        <dbReference type="ChEBI" id="CHEBI:57540"/>
    </ligand>
</feature>
<evidence type="ECO:0000313" key="7">
    <source>
        <dbReference type="EMBL" id="AOP53137.1"/>
    </source>
</evidence>
<protein>
    <submittedName>
        <fullName evidence="7">PF00070 family, FAD-dependent NAD(P)-disulfide oxidoreductase</fullName>
    </submittedName>
</protein>
<dbReference type="Gene3D" id="3.50.50.60">
    <property type="entry name" value="FAD/NAD(P)-binding domain"/>
    <property type="match status" value="2"/>
</dbReference>
<feature type="binding site" evidence="5">
    <location>
        <position position="321"/>
    </location>
    <ligand>
        <name>FAD</name>
        <dbReference type="ChEBI" id="CHEBI:57692"/>
    </ligand>
</feature>
<dbReference type="Gene3D" id="3.30.390.30">
    <property type="match status" value="1"/>
</dbReference>
<dbReference type="GO" id="GO:0050660">
    <property type="term" value="F:flavin adenine dinucleotide binding"/>
    <property type="evidence" value="ECO:0007669"/>
    <property type="project" value="TreeGrafter"/>
</dbReference>
<dbReference type="PATRIC" id="fig|1703.10.peg.1464"/>
<dbReference type="InterPro" id="IPR001100">
    <property type="entry name" value="Pyr_nuc-diS_OxRdtase"/>
</dbReference>
<dbReference type="RefSeq" id="WP_009884924.1">
    <property type="nucleotide sequence ID" value="NZ_AAGP01000043.1"/>
</dbReference>
<keyword evidence="2" id="KW-0285">Flavoprotein</keyword>
<dbReference type="eggNOG" id="COG1249">
    <property type="taxonomic scope" value="Bacteria"/>
</dbReference>
<gene>
    <name evidence="7" type="ORF">BLSMQ_1427</name>
</gene>
<evidence type="ECO:0000256" key="3">
    <source>
        <dbReference type="ARBA" id="ARBA00022827"/>
    </source>
</evidence>
<keyword evidence="3 5" id="KW-0274">FAD</keyword>
<feature type="binding site" evidence="5">
    <location>
        <begin position="151"/>
        <end position="153"/>
    </location>
    <ligand>
        <name>FAD</name>
        <dbReference type="ChEBI" id="CHEBI:57692"/>
    </ligand>
</feature>
<keyword evidence="4 5" id="KW-0520">NAD</keyword>
<dbReference type="InterPro" id="IPR016156">
    <property type="entry name" value="FAD/NAD-linked_Rdtase_dimer_sf"/>
</dbReference>
<evidence type="ECO:0000256" key="2">
    <source>
        <dbReference type="ARBA" id="ARBA00022630"/>
    </source>
</evidence>
<feature type="binding site" evidence="5">
    <location>
        <begin position="186"/>
        <end position="193"/>
    </location>
    <ligand>
        <name>NAD(+)</name>
        <dbReference type="ChEBI" id="CHEBI:57540"/>
    </ligand>
</feature>
<dbReference type="InterPro" id="IPR023753">
    <property type="entry name" value="FAD/NAD-binding_dom"/>
</dbReference>
<keyword evidence="5" id="KW-0547">Nucleotide-binding</keyword>
<comment type="cofactor">
    <cofactor evidence="5">
        <name>FAD</name>
        <dbReference type="ChEBI" id="CHEBI:57692"/>
    </cofactor>
    <text evidence="5">Binds 1 FAD per subunit.</text>
</comment>
<dbReference type="GO" id="GO:0004148">
    <property type="term" value="F:dihydrolipoyl dehydrogenase (NADH) activity"/>
    <property type="evidence" value="ECO:0007669"/>
    <property type="project" value="TreeGrafter"/>
</dbReference>
<dbReference type="GO" id="GO:0006103">
    <property type="term" value="P:2-oxoglutarate metabolic process"/>
    <property type="evidence" value="ECO:0007669"/>
    <property type="project" value="TreeGrafter"/>
</dbReference>
<dbReference type="PANTHER" id="PTHR22912:SF151">
    <property type="entry name" value="DIHYDROLIPOYL DEHYDROGENASE, MITOCHONDRIAL"/>
    <property type="match status" value="1"/>
</dbReference>
<dbReference type="AlphaFoldDB" id="A0A1D7W284"/>
<organism evidence="7 8">
    <name type="scientific">Brevibacterium aurantiacum</name>
    <dbReference type="NCBI Taxonomy" id="273384"/>
    <lineage>
        <taxon>Bacteria</taxon>
        <taxon>Bacillati</taxon>
        <taxon>Actinomycetota</taxon>
        <taxon>Actinomycetes</taxon>
        <taxon>Micrococcales</taxon>
        <taxon>Brevibacteriaceae</taxon>
        <taxon>Brevibacterium</taxon>
    </lineage>
</organism>
<accession>A0A1D7W284</accession>
<dbReference type="InterPro" id="IPR004099">
    <property type="entry name" value="Pyr_nucl-diS_OxRdtase_dimer"/>
</dbReference>
<evidence type="ECO:0000256" key="4">
    <source>
        <dbReference type="ARBA" id="ARBA00023027"/>
    </source>
</evidence>
<evidence type="ECO:0000313" key="8">
    <source>
        <dbReference type="Proteomes" id="UP000094793"/>
    </source>
</evidence>
<dbReference type="PIRSF" id="PIRSF000350">
    <property type="entry name" value="Mercury_reductase_MerA"/>
    <property type="match status" value="1"/>
</dbReference>
<dbReference type="PANTHER" id="PTHR22912">
    <property type="entry name" value="DISULFIDE OXIDOREDUCTASE"/>
    <property type="match status" value="1"/>
</dbReference>
<dbReference type="EMBL" id="CP017150">
    <property type="protein sequence ID" value="AOP53137.1"/>
    <property type="molecule type" value="Genomic_DNA"/>
</dbReference>
<name>A0A1D7W284_BREAU</name>